<keyword evidence="4" id="KW-1185">Reference proteome</keyword>
<accession>A0ABT4UMF4</accession>
<proteinExistence type="inferred from homology"/>
<organism evidence="3 4">
    <name type="scientific">Polluticaenibacter yanchengensis</name>
    <dbReference type="NCBI Taxonomy" id="3014562"/>
    <lineage>
        <taxon>Bacteria</taxon>
        <taxon>Pseudomonadati</taxon>
        <taxon>Bacteroidota</taxon>
        <taxon>Chitinophagia</taxon>
        <taxon>Chitinophagales</taxon>
        <taxon>Chitinophagaceae</taxon>
        <taxon>Polluticaenibacter</taxon>
    </lineage>
</organism>
<name>A0ABT4UMF4_9BACT</name>
<evidence type="ECO:0000313" key="3">
    <source>
        <dbReference type="EMBL" id="MDA3616027.1"/>
    </source>
</evidence>
<gene>
    <name evidence="3" type="ORF">O3P16_14525</name>
</gene>
<protein>
    <submittedName>
        <fullName evidence="3">NAD-dependent epimerase/dehydratase family protein</fullName>
    </submittedName>
</protein>
<dbReference type="Gene3D" id="3.40.50.720">
    <property type="entry name" value="NAD(P)-binding Rossmann-like Domain"/>
    <property type="match status" value="1"/>
</dbReference>
<dbReference type="Pfam" id="PF01370">
    <property type="entry name" value="Epimerase"/>
    <property type="match status" value="1"/>
</dbReference>
<dbReference type="Gene3D" id="3.90.25.10">
    <property type="entry name" value="UDP-galactose 4-epimerase, domain 1"/>
    <property type="match status" value="1"/>
</dbReference>
<dbReference type="SUPFAM" id="SSF51735">
    <property type="entry name" value="NAD(P)-binding Rossmann-fold domains"/>
    <property type="match status" value="1"/>
</dbReference>
<comment type="similarity">
    <text evidence="1">Belongs to the NAD(P)-dependent epimerase/dehydratase family.</text>
</comment>
<dbReference type="Proteomes" id="UP001210231">
    <property type="component" value="Unassembled WGS sequence"/>
</dbReference>
<evidence type="ECO:0000259" key="2">
    <source>
        <dbReference type="Pfam" id="PF01370"/>
    </source>
</evidence>
<sequence>MNKILVLGGSGFIGKNLLSIAKDSNNQLFVITKSDISQSIEFKHCHFIEGSIKDTDLIKTVIIENDITNVIHLNSNLIPSSTADEFQQSFEDIVLPTFKIIDLAAILNVQFIFLSSGGTVYGKSDSKIDETHSLNPINYYGYHKTVIEDYILFKHRTEKLNYLILRPSNVFGEYQKFESNQGFISVAIHKLSNNESLEIWGDGSVTRDYLHVQDLVDIIFKLINANVKNEVLNICSGIGYTLNEVIKFISLSLNTNPKITYKPARNIDLNFVVLNNQKLFKFIDHDFITLENGIRRQVNYYKSII</sequence>
<dbReference type="InterPro" id="IPR036291">
    <property type="entry name" value="NAD(P)-bd_dom_sf"/>
</dbReference>
<dbReference type="EMBL" id="JAQGEF010000021">
    <property type="protein sequence ID" value="MDA3616027.1"/>
    <property type="molecule type" value="Genomic_DNA"/>
</dbReference>
<evidence type="ECO:0000313" key="4">
    <source>
        <dbReference type="Proteomes" id="UP001210231"/>
    </source>
</evidence>
<dbReference type="PANTHER" id="PTHR43000">
    <property type="entry name" value="DTDP-D-GLUCOSE 4,6-DEHYDRATASE-RELATED"/>
    <property type="match status" value="1"/>
</dbReference>
<comment type="caution">
    <text evidence="3">The sequence shown here is derived from an EMBL/GenBank/DDBJ whole genome shotgun (WGS) entry which is preliminary data.</text>
</comment>
<dbReference type="RefSeq" id="WP_407032356.1">
    <property type="nucleotide sequence ID" value="NZ_JAQGEF010000021.1"/>
</dbReference>
<dbReference type="InterPro" id="IPR001509">
    <property type="entry name" value="Epimerase_deHydtase"/>
</dbReference>
<evidence type="ECO:0000256" key="1">
    <source>
        <dbReference type="ARBA" id="ARBA00007637"/>
    </source>
</evidence>
<reference evidence="3 4" key="1">
    <citation type="submission" date="2022-12" db="EMBL/GenBank/DDBJ databases">
        <title>Chitinophagaceae gen. sp. nov., a new member of the family Chitinophagaceae, isolated from soil in a chemical factory.</title>
        <authorList>
            <person name="Ke Z."/>
        </authorList>
    </citation>
    <scope>NUCLEOTIDE SEQUENCE [LARGE SCALE GENOMIC DNA]</scope>
    <source>
        <strain evidence="3 4">LY-5</strain>
    </source>
</reference>
<feature type="domain" description="NAD-dependent epimerase/dehydratase" evidence="2">
    <location>
        <begin position="4"/>
        <end position="235"/>
    </location>
</feature>